<feature type="compositionally biased region" description="Low complexity" evidence="1">
    <location>
        <begin position="1"/>
        <end position="11"/>
    </location>
</feature>
<feature type="domain" description="Excalibur calcium-binding" evidence="2">
    <location>
        <begin position="55"/>
        <end position="91"/>
    </location>
</feature>
<feature type="region of interest" description="Disordered" evidence="1">
    <location>
        <begin position="67"/>
        <end position="91"/>
    </location>
</feature>
<feature type="compositionally biased region" description="Basic residues" evidence="1">
    <location>
        <begin position="24"/>
        <end position="34"/>
    </location>
</feature>
<dbReference type="NCBIfam" id="NF033223">
    <property type="entry name" value="YHYH_alt"/>
    <property type="match status" value="1"/>
</dbReference>
<comment type="caution">
    <text evidence="3">The sequence shown here is derived from an EMBL/GenBank/DDBJ whole genome shotgun (WGS) entry which is preliminary data.</text>
</comment>
<feature type="region of interest" description="Disordered" evidence="1">
    <location>
        <begin position="1"/>
        <end position="44"/>
    </location>
</feature>
<dbReference type="InterPro" id="IPR047773">
    <property type="entry name" value="YHYH_dom_bact"/>
</dbReference>
<evidence type="ECO:0000313" key="3">
    <source>
        <dbReference type="EMBL" id="MBV7256256.1"/>
    </source>
</evidence>
<evidence type="ECO:0000256" key="1">
    <source>
        <dbReference type="SAM" id="MobiDB-lite"/>
    </source>
</evidence>
<dbReference type="Proteomes" id="UP000722336">
    <property type="component" value="Unassembled WGS sequence"/>
</dbReference>
<dbReference type="Pfam" id="PF05901">
    <property type="entry name" value="Excalibur"/>
    <property type="match status" value="1"/>
</dbReference>
<dbReference type="SMART" id="SM00894">
    <property type="entry name" value="Excalibur"/>
    <property type="match status" value="1"/>
</dbReference>
<name>A0ABS6SEA8_9SPHN</name>
<dbReference type="EMBL" id="JAGSPA010000002">
    <property type="protein sequence ID" value="MBV7256256.1"/>
    <property type="molecule type" value="Genomic_DNA"/>
</dbReference>
<keyword evidence="4" id="KW-1185">Reference proteome</keyword>
<reference evidence="3 4" key="1">
    <citation type="submission" date="2021-04" db="EMBL/GenBank/DDBJ databases">
        <authorList>
            <person name="Pira H."/>
            <person name="Risdian C."/>
            <person name="Wink J."/>
        </authorList>
    </citation>
    <scope>NUCLEOTIDE SEQUENCE [LARGE SCALE GENOMIC DNA]</scope>
    <source>
        <strain evidence="3 4">WHA3</strain>
    </source>
</reference>
<evidence type="ECO:0000259" key="2">
    <source>
        <dbReference type="SMART" id="SM00894"/>
    </source>
</evidence>
<feature type="compositionally biased region" description="Basic and acidic residues" evidence="1">
    <location>
        <begin position="71"/>
        <end position="91"/>
    </location>
</feature>
<accession>A0ABS6SEA8</accession>
<proteinExistence type="predicted"/>
<sequence>MPIPLAAPAAAHGGGLAADGCHNDRKRGGRHCHRGSKDAAPRAPAPARLMGQDAYFANCTEARRAGAAPLRRGDPGYRSRLDRDNDGVACE</sequence>
<evidence type="ECO:0000313" key="4">
    <source>
        <dbReference type="Proteomes" id="UP000722336"/>
    </source>
</evidence>
<gene>
    <name evidence="3" type="ORF">KCG44_05595</name>
</gene>
<protein>
    <submittedName>
        <fullName evidence="3">Excalibur calcium-binding domain-containing protein</fullName>
    </submittedName>
</protein>
<dbReference type="InterPro" id="IPR008613">
    <property type="entry name" value="Excalibur_Ca-bd_domain"/>
</dbReference>
<organism evidence="3 4">
    <name type="scientific">Pacificimonas pallii</name>
    <dbReference type="NCBI Taxonomy" id="2827236"/>
    <lineage>
        <taxon>Bacteria</taxon>
        <taxon>Pseudomonadati</taxon>
        <taxon>Pseudomonadota</taxon>
        <taxon>Alphaproteobacteria</taxon>
        <taxon>Sphingomonadales</taxon>
        <taxon>Sphingosinicellaceae</taxon>
        <taxon>Pacificimonas</taxon>
    </lineage>
</organism>